<proteinExistence type="predicted"/>
<dbReference type="SUPFAM" id="SSF49894">
    <property type="entry name" value="Baculovirus p35 protein"/>
    <property type="match status" value="1"/>
</dbReference>
<dbReference type="RefSeq" id="YP_008004063.1">
    <property type="nucleotide sequence ID" value="NC_021247.1"/>
</dbReference>
<protein>
    <submittedName>
        <fullName evidence="1">Uncharacterized protein</fullName>
    </submittedName>
</protein>
<accession>A0A916P0R3</accession>
<evidence type="ECO:0000313" key="1">
    <source>
        <dbReference type="EMBL" id="CCU55561.1"/>
    </source>
</evidence>
<dbReference type="GeneID" id="15614169"/>
<dbReference type="InterPro" id="IPR036562">
    <property type="entry name" value="Baculovirus_p35_sf"/>
</dbReference>
<sequence>MPYTTKNINIYKNKIIDVKIDDNKRKFIYNANVDIVYKSNSNKLILFPIYGNIIRISDKCNEEDQTDIGNKILKNTIVFNSKVETLVNTYEYYVPSNNVIHVNLYYYKIDHFCNNYKTILKENNVTMDSNDIDLFIKNNKNILDYYVILYIFNTNESFNMTIYIEYEKISKYIILPTSSNIKNNYKYMYKCYIDNVKSYKKNDIIKYNKCKYFKYIEDELLLTDKINNYYYNLNGYIYINKEKVLYIKLDIDSEINNDIIVEII</sequence>
<organism evidence="1 2">
    <name type="scientific">Adoxophyes honmai entomopoxvirus 'L'</name>
    <dbReference type="NCBI Taxonomy" id="1293540"/>
    <lineage>
        <taxon>Viruses</taxon>
        <taxon>Varidnaviria</taxon>
        <taxon>Bamfordvirae</taxon>
        <taxon>Nucleocytoviricota</taxon>
        <taxon>Pokkesviricetes</taxon>
        <taxon>Chitovirales</taxon>
        <taxon>Poxviridae</taxon>
        <taxon>Entomopoxvirinae</taxon>
        <taxon>Betaentomopoxvirus</taxon>
        <taxon>Betaentomopoxvirus ahonmai</taxon>
    </lineage>
</organism>
<name>A0A916P0R3_9POXV</name>
<gene>
    <name evidence="1" type="ORF">AHEV_240</name>
</gene>
<reference evidence="1" key="1">
    <citation type="journal article" date="2013" name="J. Virol.">
        <title>New Insights into the Evolution of Entomopoxvirinae from the Complete Genome Sequences of Four Entomopoxviruses Infecting Adoxophyes honmai, Choristoneura biennis, Choristoneura rosaceana, and Mythimna separata.</title>
        <authorList>
            <person name="Theze J."/>
            <person name="Takatsuka J."/>
            <person name="Li Z."/>
            <person name="Gallais J."/>
            <person name="Doucet D."/>
            <person name="Arif B."/>
            <person name="Nakai M."/>
            <person name="Herniou E.A."/>
        </authorList>
    </citation>
    <scope>NUCLEOTIDE SEQUENCE</scope>
    <source>
        <strain evidence="1">Tokyo</strain>
    </source>
</reference>
<dbReference type="EMBL" id="HF679131">
    <property type="protein sequence ID" value="CCU55561.1"/>
    <property type="molecule type" value="Genomic_DNA"/>
</dbReference>
<evidence type="ECO:0000313" key="2">
    <source>
        <dbReference type="Proteomes" id="UP000792575"/>
    </source>
</evidence>
<dbReference type="Gene3D" id="2.60.250.10">
    <property type="entry name" value="Baculovirus p35"/>
    <property type="match status" value="1"/>
</dbReference>
<dbReference type="KEGG" id="vg:15614169"/>
<dbReference type="Proteomes" id="UP000792575">
    <property type="component" value="Genome"/>
</dbReference>
<keyword evidence="2" id="KW-1185">Reference proteome</keyword>